<dbReference type="PANTHER" id="PTHR12311:SF7">
    <property type="entry name" value="ACTIVATOR OF BASAL TRANSCRIPTION 1"/>
    <property type="match status" value="1"/>
</dbReference>
<accession>J7G5Q0</accession>
<dbReference type="InterPro" id="IPR035979">
    <property type="entry name" value="RBD_domain_sf"/>
</dbReference>
<keyword evidence="1" id="KW-0542">Nucleomorph</keyword>
<dbReference type="PANTHER" id="PTHR12311">
    <property type="entry name" value="ACTIVATOR OF BASAL TRANSCRIPTION 1"/>
    <property type="match status" value="1"/>
</dbReference>
<dbReference type="GO" id="GO:0034462">
    <property type="term" value="P:small-subunit processome assembly"/>
    <property type="evidence" value="ECO:0007669"/>
    <property type="project" value="TreeGrafter"/>
</dbReference>
<dbReference type="GO" id="GO:0000447">
    <property type="term" value="P:endonucleolytic cleavage in ITS1 to separate SSU-rRNA from 5.8S rRNA and LSU-rRNA from tricistronic rRNA transcript (SSU-rRNA, 5.8S rRNA, LSU-rRNA)"/>
    <property type="evidence" value="ECO:0007669"/>
    <property type="project" value="TreeGrafter"/>
</dbReference>
<evidence type="ECO:0008006" key="3">
    <source>
        <dbReference type="Google" id="ProtNLM"/>
    </source>
</evidence>
<protein>
    <recommendedName>
        <fullName evidence="3">RRM domain-containing protein</fullName>
    </recommendedName>
</protein>
<name>J7G5Q0_9CRYP</name>
<dbReference type="EMBL" id="CP003681">
    <property type="protein sequence ID" value="AFP65406.1"/>
    <property type="molecule type" value="Genomic_DNA"/>
</dbReference>
<dbReference type="InterPro" id="IPR039119">
    <property type="entry name" value="ABT1/Esf2"/>
</dbReference>
<dbReference type="AlphaFoldDB" id="J7G5Q0"/>
<dbReference type="Gene3D" id="3.30.70.330">
    <property type="match status" value="1"/>
</dbReference>
<geneLocation type="nucleomorph" evidence="1"/>
<dbReference type="InterPro" id="IPR012677">
    <property type="entry name" value="Nucleotide-bd_a/b_plait_sf"/>
</dbReference>
<evidence type="ECO:0000313" key="2">
    <source>
        <dbReference type="Proteomes" id="UP000243348"/>
    </source>
</evidence>
<reference evidence="1 2" key="1">
    <citation type="journal article" date="2012" name="Genome Biol. Evol.">
        <title>Nucleomorph genome sequence of the cryptophyte alga Chroomonas mesostigmatica CCMP1168 reveals lineage-specific gene loss and genome complexity.</title>
        <authorList>
            <person name="Moore C.E."/>
            <person name="Curtis B."/>
            <person name="Mills T."/>
            <person name="Tanifuji G."/>
            <person name="Archibald J.M."/>
        </authorList>
    </citation>
    <scope>NUCLEOTIDE SEQUENCE [LARGE SCALE GENOMIC DNA]</scope>
    <source>
        <strain evidence="1 2">CCMP1168</strain>
    </source>
</reference>
<dbReference type="GO" id="GO:0005730">
    <property type="term" value="C:nucleolus"/>
    <property type="evidence" value="ECO:0007669"/>
    <property type="project" value="TreeGrafter"/>
</dbReference>
<sequence>MEIFLKKKKNHINHYKKGIILLKKISSKFHFEYIKNILFKFGKVSRIFFVSNKVRVENSNIFSKVKGNIGWVEFLDKVDAKTVSTVLNNSNFSHKKLHGFVKAKYLKNFKWNNLVNFIKKKKKN</sequence>
<dbReference type="GO" id="GO:0003723">
    <property type="term" value="F:RNA binding"/>
    <property type="evidence" value="ECO:0007669"/>
    <property type="project" value="TreeGrafter"/>
</dbReference>
<evidence type="ECO:0000313" key="1">
    <source>
        <dbReference type="EMBL" id="AFP65406.1"/>
    </source>
</evidence>
<dbReference type="GO" id="GO:0000480">
    <property type="term" value="P:endonucleolytic cleavage in 5'-ETS of tricistronic rRNA transcript (SSU-rRNA, 5.8S rRNA, LSU-rRNA)"/>
    <property type="evidence" value="ECO:0007669"/>
    <property type="project" value="TreeGrafter"/>
</dbReference>
<gene>
    <name evidence="1" type="ORF">CMESO_233</name>
</gene>
<dbReference type="Proteomes" id="UP000243348">
    <property type="component" value="Nucleomorph 2"/>
</dbReference>
<proteinExistence type="predicted"/>
<dbReference type="SUPFAM" id="SSF54928">
    <property type="entry name" value="RNA-binding domain, RBD"/>
    <property type="match status" value="1"/>
</dbReference>
<dbReference type="GO" id="GO:0000472">
    <property type="term" value="P:endonucleolytic cleavage to generate mature 5'-end of SSU-rRNA from (SSU-rRNA, 5.8S rRNA, LSU-rRNA)"/>
    <property type="evidence" value="ECO:0007669"/>
    <property type="project" value="TreeGrafter"/>
</dbReference>
<organism evidence="1 2">
    <name type="scientific">Chroomonas mesostigmatica CCMP1168</name>
    <dbReference type="NCBI Taxonomy" id="1195612"/>
    <lineage>
        <taxon>Eukaryota</taxon>
        <taxon>Cryptophyceae</taxon>
        <taxon>Pyrenomonadales</taxon>
        <taxon>Chroomonadaceae</taxon>
        <taxon>Chroomonas</taxon>
    </lineage>
</organism>